<evidence type="ECO:0000256" key="1">
    <source>
        <dbReference type="SAM" id="SignalP"/>
    </source>
</evidence>
<feature type="signal peptide" evidence="1">
    <location>
        <begin position="1"/>
        <end position="21"/>
    </location>
</feature>
<dbReference type="CDD" id="cd22742">
    <property type="entry name" value="BUBL-like"/>
    <property type="match status" value="1"/>
</dbReference>
<dbReference type="OrthoDB" id="4233737at2759"/>
<dbReference type="STRING" id="42673.A0A2K0WFG0"/>
<accession>A0A2K0WFG0</accession>
<protein>
    <recommendedName>
        <fullName evidence="4">Bubble protein</fullName>
    </recommendedName>
</protein>
<dbReference type="Pfam" id="PF09227">
    <property type="entry name" value="Bubble"/>
    <property type="match status" value="1"/>
</dbReference>
<dbReference type="Gene3D" id="2.30.130.50">
    <property type="match status" value="1"/>
</dbReference>
<organism evidence="2 3">
    <name type="scientific">Gibberella nygamai</name>
    <name type="common">Bean root rot disease fungus</name>
    <name type="synonym">Fusarium nygamai</name>
    <dbReference type="NCBI Taxonomy" id="42673"/>
    <lineage>
        <taxon>Eukaryota</taxon>
        <taxon>Fungi</taxon>
        <taxon>Dikarya</taxon>
        <taxon>Ascomycota</taxon>
        <taxon>Pezizomycotina</taxon>
        <taxon>Sordariomycetes</taxon>
        <taxon>Hypocreomycetidae</taxon>
        <taxon>Hypocreales</taxon>
        <taxon>Nectriaceae</taxon>
        <taxon>Fusarium</taxon>
        <taxon>Fusarium fujikuroi species complex</taxon>
    </lineage>
</organism>
<evidence type="ECO:0000313" key="3">
    <source>
        <dbReference type="Proteomes" id="UP000236664"/>
    </source>
</evidence>
<dbReference type="InterPro" id="IPR036334">
    <property type="entry name" value="Bubble_sf"/>
</dbReference>
<dbReference type="Proteomes" id="UP000236664">
    <property type="component" value="Unassembled WGS sequence"/>
</dbReference>
<dbReference type="InterPro" id="IPR015308">
    <property type="entry name" value="Bubble"/>
</dbReference>
<keyword evidence="3" id="KW-1185">Reference proteome</keyword>
<sequence>MKFSIILVAFWAAIGTRYASASPLAEAELTRRNDCGKGGAPYTRRTNSPCGSGNGRRSYCGCDRTGVVQCIDGFWTEIQGCETGTYKGCTANGSGAHCKVVLG</sequence>
<name>A0A2K0WFG0_GIBNY</name>
<proteinExistence type="predicted"/>
<reference evidence="2 3" key="1">
    <citation type="submission" date="2017-06" db="EMBL/GenBank/DDBJ databases">
        <title>Genome of Fusarium nygamai isolate CS10214.</title>
        <authorList>
            <person name="Gardiner D.M."/>
            <person name="Obanor F."/>
            <person name="Kazan K."/>
        </authorList>
    </citation>
    <scope>NUCLEOTIDE SEQUENCE [LARGE SCALE GENOMIC DNA]</scope>
    <source>
        <strain evidence="2 3">CS10214</strain>
    </source>
</reference>
<evidence type="ECO:0000313" key="2">
    <source>
        <dbReference type="EMBL" id="PNP81019.1"/>
    </source>
</evidence>
<feature type="chain" id="PRO_5014438764" description="Bubble protein" evidence="1">
    <location>
        <begin position="22"/>
        <end position="103"/>
    </location>
</feature>
<gene>
    <name evidence="2" type="ORF">FNYG_05486</name>
</gene>
<dbReference type="EMBL" id="MTQA01000071">
    <property type="protein sequence ID" value="PNP81019.1"/>
    <property type="molecule type" value="Genomic_DNA"/>
</dbReference>
<dbReference type="SUPFAM" id="SSF103565">
    <property type="entry name" value="Bubble protein"/>
    <property type="match status" value="1"/>
</dbReference>
<keyword evidence="1" id="KW-0732">Signal</keyword>
<comment type="caution">
    <text evidence="2">The sequence shown here is derived from an EMBL/GenBank/DDBJ whole genome shotgun (WGS) entry which is preliminary data.</text>
</comment>
<evidence type="ECO:0008006" key="4">
    <source>
        <dbReference type="Google" id="ProtNLM"/>
    </source>
</evidence>
<dbReference type="AlphaFoldDB" id="A0A2K0WFG0"/>